<accession>C0DVP8</accession>
<evidence type="ECO:0000313" key="2">
    <source>
        <dbReference type="Proteomes" id="UP000005837"/>
    </source>
</evidence>
<organism evidence="1 2">
    <name type="scientific">Eikenella corrodens ATCC 23834</name>
    <dbReference type="NCBI Taxonomy" id="546274"/>
    <lineage>
        <taxon>Bacteria</taxon>
        <taxon>Pseudomonadati</taxon>
        <taxon>Pseudomonadota</taxon>
        <taxon>Betaproteobacteria</taxon>
        <taxon>Neisseriales</taxon>
        <taxon>Neisseriaceae</taxon>
        <taxon>Eikenella</taxon>
    </lineage>
</organism>
<comment type="caution">
    <text evidence="1">The sequence shown here is derived from an EMBL/GenBank/DDBJ whole genome shotgun (WGS) entry which is preliminary data.</text>
</comment>
<dbReference type="AlphaFoldDB" id="C0DVP8"/>
<dbReference type="EMBL" id="ACEA01000023">
    <property type="protein sequence ID" value="EEG23922.1"/>
    <property type="molecule type" value="Genomic_DNA"/>
</dbReference>
<gene>
    <name evidence="1" type="ORF">EIKCOROL_01437</name>
</gene>
<dbReference type="Proteomes" id="UP000005837">
    <property type="component" value="Unassembled WGS sequence"/>
</dbReference>
<proteinExistence type="predicted"/>
<name>C0DVP8_EIKCO</name>
<sequence>MKKTECARFSPIRQGKCCRLKACRCCKRLPESCPAKSTSHHSLFQVASTHTQDFKQSNTLV</sequence>
<dbReference type="HOGENOM" id="CLU_2915150_0_0_4"/>
<reference evidence="1 2" key="1">
    <citation type="submission" date="2009-01" db="EMBL/GenBank/DDBJ databases">
        <authorList>
            <person name="Fulton L."/>
            <person name="Clifton S."/>
            <person name="Chinwalla A.T."/>
            <person name="Mitreva M."/>
            <person name="Sodergren E."/>
            <person name="Weinstock G."/>
            <person name="Clifton S."/>
            <person name="Dooling D.J."/>
            <person name="Fulton B."/>
            <person name="Minx P."/>
            <person name="Pepin K.H."/>
            <person name="Johnson M."/>
            <person name="Bhonagiri V."/>
            <person name="Nash W.E."/>
            <person name="Mardis E.R."/>
            <person name="Wilson R.K."/>
        </authorList>
    </citation>
    <scope>NUCLEOTIDE SEQUENCE [LARGE SCALE GENOMIC DNA]</scope>
    <source>
        <strain evidence="1 2">ATCC 23834</strain>
    </source>
</reference>
<protein>
    <submittedName>
        <fullName evidence="1">Uncharacterized protein</fullName>
    </submittedName>
</protein>
<evidence type="ECO:0000313" key="1">
    <source>
        <dbReference type="EMBL" id="EEG23922.1"/>
    </source>
</evidence>